<dbReference type="SUPFAM" id="SSF57845">
    <property type="entry name" value="B-box zinc-binding domain"/>
    <property type="match status" value="1"/>
</dbReference>
<dbReference type="PANTHER" id="PTHR24104">
    <property type="entry name" value="E3 UBIQUITIN-PROTEIN LIGASE NHLRC1-RELATED"/>
    <property type="match status" value="1"/>
</dbReference>
<dbReference type="InterPro" id="IPR011042">
    <property type="entry name" value="6-blade_b-propeller_TolB-like"/>
</dbReference>
<organism evidence="2">
    <name type="scientific">Magallana gigas</name>
    <name type="common">Pacific oyster</name>
    <name type="synonym">Crassostrea gigas</name>
    <dbReference type="NCBI Taxonomy" id="29159"/>
    <lineage>
        <taxon>Eukaryota</taxon>
        <taxon>Metazoa</taxon>
        <taxon>Spiralia</taxon>
        <taxon>Lophotrochozoa</taxon>
        <taxon>Mollusca</taxon>
        <taxon>Bivalvia</taxon>
        <taxon>Autobranchia</taxon>
        <taxon>Pteriomorphia</taxon>
        <taxon>Ostreida</taxon>
        <taxon>Ostreoidea</taxon>
        <taxon>Ostreidae</taxon>
        <taxon>Magallana</taxon>
    </lineage>
</organism>
<dbReference type="PROSITE" id="PS50119">
    <property type="entry name" value="ZF_BBOX"/>
    <property type="match status" value="3"/>
</dbReference>
<dbReference type="AlphaFoldDB" id="K1R3K5"/>
<dbReference type="GO" id="GO:0008270">
    <property type="term" value="F:zinc ion binding"/>
    <property type="evidence" value="ECO:0007669"/>
    <property type="project" value="UniProtKB-KW"/>
</dbReference>
<dbReference type="EMBL" id="JH815850">
    <property type="protein sequence ID" value="EKC35760.1"/>
    <property type="molecule type" value="Genomic_DNA"/>
</dbReference>
<dbReference type="GO" id="GO:0043161">
    <property type="term" value="P:proteasome-mediated ubiquitin-dependent protein catabolic process"/>
    <property type="evidence" value="ECO:0007669"/>
    <property type="project" value="TreeGrafter"/>
</dbReference>
<evidence type="ECO:0000313" key="2">
    <source>
        <dbReference type="EMBL" id="EKC35760.1"/>
    </source>
</evidence>
<dbReference type="SMART" id="SM00336">
    <property type="entry name" value="BBOX"/>
    <property type="match status" value="2"/>
</dbReference>
<reference evidence="2" key="1">
    <citation type="journal article" date="2012" name="Nature">
        <title>The oyster genome reveals stress adaptation and complexity of shell formation.</title>
        <authorList>
            <person name="Zhang G."/>
            <person name="Fang X."/>
            <person name="Guo X."/>
            <person name="Li L."/>
            <person name="Luo R."/>
            <person name="Xu F."/>
            <person name="Yang P."/>
            <person name="Zhang L."/>
            <person name="Wang X."/>
            <person name="Qi H."/>
            <person name="Xiong Z."/>
            <person name="Que H."/>
            <person name="Xie Y."/>
            <person name="Holland P.W."/>
            <person name="Paps J."/>
            <person name="Zhu Y."/>
            <person name="Wu F."/>
            <person name="Chen Y."/>
            <person name="Wang J."/>
            <person name="Peng C."/>
            <person name="Meng J."/>
            <person name="Yang L."/>
            <person name="Liu J."/>
            <person name="Wen B."/>
            <person name="Zhang N."/>
            <person name="Huang Z."/>
            <person name="Zhu Q."/>
            <person name="Feng Y."/>
            <person name="Mount A."/>
            <person name="Hedgecock D."/>
            <person name="Xu Z."/>
            <person name="Liu Y."/>
            <person name="Domazet-Loso T."/>
            <person name="Du Y."/>
            <person name="Sun X."/>
            <person name="Zhang S."/>
            <person name="Liu B."/>
            <person name="Cheng P."/>
            <person name="Jiang X."/>
            <person name="Li J."/>
            <person name="Fan D."/>
            <person name="Wang W."/>
            <person name="Fu W."/>
            <person name="Wang T."/>
            <person name="Wang B."/>
            <person name="Zhang J."/>
            <person name="Peng Z."/>
            <person name="Li Y."/>
            <person name="Li N."/>
            <person name="Wang J."/>
            <person name="Chen M."/>
            <person name="He Y."/>
            <person name="Tan F."/>
            <person name="Song X."/>
            <person name="Zheng Q."/>
            <person name="Huang R."/>
            <person name="Yang H."/>
            <person name="Du X."/>
            <person name="Chen L."/>
            <person name="Yang M."/>
            <person name="Gaffney P.M."/>
            <person name="Wang S."/>
            <person name="Luo L."/>
            <person name="She Z."/>
            <person name="Ming Y."/>
            <person name="Huang W."/>
            <person name="Zhang S."/>
            <person name="Huang B."/>
            <person name="Zhang Y."/>
            <person name="Qu T."/>
            <person name="Ni P."/>
            <person name="Miao G."/>
            <person name="Wang J."/>
            <person name="Wang Q."/>
            <person name="Steinberg C.E."/>
            <person name="Wang H."/>
            <person name="Li N."/>
            <person name="Qian L."/>
            <person name="Zhang G."/>
            <person name="Li Y."/>
            <person name="Yang H."/>
            <person name="Liu X."/>
            <person name="Wang J."/>
            <person name="Yin Y."/>
            <person name="Wang J."/>
        </authorList>
    </citation>
    <scope>NUCLEOTIDE SEQUENCE [LARGE SCALE GENOMIC DNA]</scope>
    <source>
        <strain evidence="2">05x7-T-G4-1.051#20</strain>
    </source>
</reference>
<dbReference type="InterPro" id="IPR000315">
    <property type="entry name" value="Znf_B-box"/>
</dbReference>
<evidence type="ECO:0000259" key="1">
    <source>
        <dbReference type="PROSITE" id="PS50119"/>
    </source>
</evidence>
<sequence length="839" mass="95261">MDPCYSAQDIVQCFLCNDNIVQNYCDFCHVNLCKACIGEHISDGYDKHKIVTFQQRKSTLIFPSFEKRTIQFDEDGKPLYSGDYKIKNITENRNLDICVADRAAEAVVVVDQAGKLRFRYTCHSTKLKEKPFFARGITTNSQSQILIADGGKLCIHILDQDGQFLRYIDTIVLDDPNGMCVDTLDNLFVAEYSAGDVKMDPRLSAQDVVRCDLCKDNVVQNYCDFCHVKLCKPCIGEHISDEYDKHKIVPFQQRKSTLIFPSCKKHSKETCKLQCISCNSSICAKCSILKEHKDHNLVDLEDSYNSKKENIKKDTAEIENVISPTYEEIRKTLESQIASLDGEYEKITTIVSKQGEEWHKEIDRAIKKMKNEINEIKVSHRDILMKHLKEIKQIESMIKENLSTLKDLQREFNVVSTIMEYNPRNNEFGKLPPKIQVTVPTFFPRPVDRIEAKKLIGSIKPLTSTTIENGYTLKKQRGSSRELLDIPQVINTFNTGYTNLRNVSFYSEQEIWVSAEVNEIKCFNVKDNSINAIKTKSKKYPNDIAVTAEGCLLYSDWKLRTVNKVVNGQIEKIITLQGWIPCNLCATSSGDLLLEMCNDDKPQCKVIRYSGSVEKQTIQFEENGKPLYSGDYEIKSITENRNLDICVADVAAGAVVIVSQAGKLRFRYTGHPSMENLFKPRGITTNSQSQIVIADLGNTFEKQTIQFDEDGKLLYSGDYKIKNITENRHLDICVADRAAEAVVVVDQAGKLQFRYTCHSTKLKEKPFFPRGITTNSQSQILIADGGKLCIHILDQDGQFLRYIDNIVLGDPNGMCVDTLDNLFVAEYSSGDVKVIKYLK</sequence>
<dbReference type="CDD" id="cd19756">
    <property type="entry name" value="Bbox2"/>
    <property type="match status" value="1"/>
</dbReference>
<proteinExistence type="predicted"/>
<dbReference type="GO" id="GO:0000209">
    <property type="term" value="P:protein polyubiquitination"/>
    <property type="evidence" value="ECO:0007669"/>
    <property type="project" value="TreeGrafter"/>
</dbReference>
<dbReference type="SUPFAM" id="SSF101898">
    <property type="entry name" value="NHL repeat"/>
    <property type="match status" value="1"/>
</dbReference>
<accession>K1R3K5</accession>
<feature type="domain" description="B box-type" evidence="1">
    <location>
        <begin position="263"/>
        <end position="300"/>
    </location>
</feature>
<dbReference type="InParanoid" id="K1R3K5"/>
<dbReference type="Gene3D" id="2.120.10.30">
    <property type="entry name" value="TolB, C-terminal domain"/>
    <property type="match status" value="2"/>
</dbReference>
<dbReference type="HOGENOM" id="CLU_007742_5_2_1"/>
<feature type="domain" description="B box-type" evidence="1">
    <location>
        <begin position="206"/>
        <end position="251"/>
    </location>
</feature>
<dbReference type="Gene3D" id="3.30.160.60">
    <property type="entry name" value="Classic Zinc Finger"/>
    <property type="match status" value="1"/>
</dbReference>
<dbReference type="GO" id="GO:0061630">
    <property type="term" value="F:ubiquitin protein ligase activity"/>
    <property type="evidence" value="ECO:0007669"/>
    <property type="project" value="TreeGrafter"/>
</dbReference>
<gene>
    <name evidence="2" type="ORF">CGI_10013768</name>
</gene>
<dbReference type="SUPFAM" id="SSF63829">
    <property type="entry name" value="Calcium-dependent phosphotriesterase"/>
    <property type="match status" value="1"/>
</dbReference>
<name>K1R3K5_MAGGI</name>
<feature type="domain" description="B box-type" evidence="1">
    <location>
        <begin position="8"/>
        <end position="53"/>
    </location>
</feature>
<dbReference type="PANTHER" id="PTHR24104:SF25">
    <property type="entry name" value="PROTEIN LIN-41"/>
    <property type="match status" value="1"/>
</dbReference>
<dbReference type="InterPro" id="IPR050952">
    <property type="entry name" value="TRIM-NHL_E3_ligases"/>
</dbReference>
<protein>
    <submittedName>
        <fullName evidence="2">Tripartite motif-containing protein 2</fullName>
    </submittedName>
</protein>